<dbReference type="EMBL" id="FONA01000003">
    <property type="protein sequence ID" value="SFD86658.1"/>
    <property type="molecule type" value="Genomic_DNA"/>
</dbReference>
<sequence length="43" mass="5285">MEHKDEEREDETSMTREACHNQNMFKKPKEEMHRQKAEEVISH</sequence>
<feature type="region of interest" description="Disordered" evidence="1">
    <location>
        <begin position="1"/>
        <end position="43"/>
    </location>
</feature>
<feature type="compositionally biased region" description="Basic and acidic residues" evidence="1">
    <location>
        <begin position="1"/>
        <end position="19"/>
    </location>
</feature>
<keyword evidence="3" id="KW-1185">Reference proteome</keyword>
<evidence type="ECO:0000313" key="3">
    <source>
        <dbReference type="Proteomes" id="UP000181976"/>
    </source>
</evidence>
<evidence type="ECO:0000313" key="2">
    <source>
        <dbReference type="EMBL" id="SFD86658.1"/>
    </source>
</evidence>
<organism evidence="2 3">
    <name type="scientific">Thermophagus xiamenensis</name>
    <dbReference type="NCBI Taxonomy" id="385682"/>
    <lineage>
        <taxon>Bacteria</taxon>
        <taxon>Pseudomonadati</taxon>
        <taxon>Bacteroidota</taxon>
        <taxon>Bacteroidia</taxon>
        <taxon>Marinilabiliales</taxon>
        <taxon>Marinilabiliaceae</taxon>
        <taxon>Thermophagus</taxon>
    </lineage>
</organism>
<dbReference type="Proteomes" id="UP000181976">
    <property type="component" value="Unassembled WGS sequence"/>
</dbReference>
<dbReference type="RefSeq" id="WP_258164875.1">
    <property type="nucleotide sequence ID" value="NZ_AFSL01000019.1"/>
</dbReference>
<feature type="compositionally biased region" description="Basic and acidic residues" evidence="1">
    <location>
        <begin position="27"/>
        <end position="43"/>
    </location>
</feature>
<accession>A0A1I1VX52</accession>
<reference evidence="2 3" key="1">
    <citation type="submission" date="2016-10" db="EMBL/GenBank/DDBJ databases">
        <authorList>
            <person name="de Groot N.N."/>
        </authorList>
    </citation>
    <scope>NUCLEOTIDE SEQUENCE [LARGE SCALE GENOMIC DNA]</scope>
    <source>
        <strain evidence="2 3">DSM 19012</strain>
    </source>
</reference>
<protein>
    <submittedName>
        <fullName evidence="2">Uncharacterized protein</fullName>
    </submittedName>
</protein>
<gene>
    <name evidence="2" type="ORF">SAMN05444380_10376</name>
</gene>
<dbReference type="STRING" id="385682.SAMN05444380_10376"/>
<name>A0A1I1VX52_9BACT</name>
<dbReference type="AlphaFoldDB" id="A0A1I1VX52"/>
<dbReference type="InParanoid" id="A0A1I1VX52"/>
<evidence type="ECO:0000256" key="1">
    <source>
        <dbReference type="SAM" id="MobiDB-lite"/>
    </source>
</evidence>
<proteinExistence type="predicted"/>